<keyword evidence="2" id="KW-0472">Membrane</keyword>
<proteinExistence type="predicted"/>
<feature type="transmembrane region" description="Helical" evidence="2">
    <location>
        <begin position="482"/>
        <end position="504"/>
    </location>
</feature>
<protein>
    <recommendedName>
        <fullName evidence="6">Kelch repeat protein</fullName>
    </recommendedName>
</protein>
<feature type="compositionally biased region" description="Low complexity" evidence="1">
    <location>
        <begin position="458"/>
        <end position="476"/>
    </location>
</feature>
<accession>A0ABR3GTI5</accession>
<comment type="caution">
    <text evidence="4">The sequence shown here is derived from an EMBL/GenBank/DDBJ whole genome shotgun (WGS) entry which is preliminary data.</text>
</comment>
<sequence>MADVVGYCHRAWLLILFLATQYAAAQQISSDPTADAFNVSTELCRIYGSSSVLVNSTLYIQGGEVFVQRCTTPASCDNWGDFIGGLIQENIVLDNYALTIPFTQSLSNLNWSSLEYQATKLPQGVPLTTRGVLWRNKEGTDFYKFGGGTNRNESAVNYSNDTVAPTKIWKFGTDPAGWSVLSTAPSTDWDLQYCSVPSLDKSFALGSWSGDSTGTSLMVLDSAQSPEQLSRMSTSFDPAGVYEKGAMMHLPLHEGDGLLLFIGGSVTPSSGTVPGNPDIPMSNVRLYDIRNDQWYNQSTTTDTPDGIFPNPRHNFCAAVVSTGTKTFDIFMYGGDFNSVENEGYSTGLWMLSIPAFRWFYFEDPDTRARVSGSTCQAIGPHFIRFGGWNYYNPEQVPTPRCMNPISIFNLNSFSWTDAFDPAATYKPPTKVETWNAKNANPASGWSVGVQELFASVNSTTSTPTPTPPSATSKPAPSKVPKLLGGVLGGLVIVALLLGAILFCVKRRKKRLQMERVPERFELGNENAFVAEMPAGQHPVELSAIPELLMTPIVDLKAKKEPERY</sequence>
<keyword evidence="5" id="KW-1185">Reference proteome</keyword>
<organism evidence="4 5">
    <name type="scientific">Discina gigas</name>
    <dbReference type="NCBI Taxonomy" id="1032678"/>
    <lineage>
        <taxon>Eukaryota</taxon>
        <taxon>Fungi</taxon>
        <taxon>Dikarya</taxon>
        <taxon>Ascomycota</taxon>
        <taxon>Pezizomycotina</taxon>
        <taxon>Pezizomycetes</taxon>
        <taxon>Pezizales</taxon>
        <taxon>Discinaceae</taxon>
        <taxon>Discina</taxon>
    </lineage>
</organism>
<keyword evidence="3" id="KW-0732">Signal</keyword>
<dbReference type="EMBL" id="JBBBZM010000013">
    <property type="protein sequence ID" value="KAL0639227.1"/>
    <property type="molecule type" value="Genomic_DNA"/>
</dbReference>
<feature type="region of interest" description="Disordered" evidence="1">
    <location>
        <begin position="457"/>
        <end position="476"/>
    </location>
</feature>
<name>A0ABR3GTI5_9PEZI</name>
<evidence type="ECO:0000256" key="3">
    <source>
        <dbReference type="SAM" id="SignalP"/>
    </source>
</evidence>
<reference evidence="4 5" key="1">
    <citation type="submission" date="2024-02" db="EMBL/GenBank/DDBJ databases">
        <title>Discinaceae phylogenomics.</title>
        <authorList>
            <person name="Dirks A.C."/>
            <person name="James T.Y."/>
        </authorList>
    </citation>
    <scope>NUCLEOTIDE SEQUENCE [LARGE SCALE GENOMIC DNA]</scope>
    <source>
        <strain evidence="4 5">ACD0624</strain>
    </source>
</reference>
<evidence type="ECO:0008006" key="6">
    <source>
        <dbReference type="Google" id="ProtNLM"/>
    </source>
</evidence>
<feature type="signal peptide" evidence="3">
    <location>
        <begin position="1"/>
        <end position="25"/>
    </location>
</feature>
<evidence type="ECO:0000256" key="1">
    <source>
        <dbReference type="SAM" id="MobiDB-lite"/>
    </source>
</evidence>
<feature type="chain" id="PRO_5045280492" description="Kelch repeat protein" evidence="3">
    <location>
        <begin position="26"/>
        <end position="564"/>
    </location>
</feature>
<keyword evidence="2" id="KW-1133">Transmembrane helix</keyword>
<keyword evidence="2" id="KW-0812">Transmembrane</keyword>
<dbReference type="InterPro" id="IPR011043">
    <property type="entry name" value="Gal_Oxase/kelch_b-propeller"/>
</dbReference>
<evidence type="ECO:0000313" key="4">
    <source>
        <dbReference type="EMBL" id="KAL0639227.1"/>
    </source>
</evidence>
<evidence type="ECO:0000256" key="2">
    <source>
        <dbReference type="SAM" id="Phobius"/>
    </source>
</evidence>
<dbReference type="Proteomes" id="UP001447188">
    <property type="component" value="Unassembled WGS sequence"/>
</dbReference>
<gene>
    <name evidence="4" type="ORF">Q9L58_001687</name>
</gene>
<evidence type="ECO:0000313" key="5">
    <source>
        <dbReference type="Proteomes" id="UP001447188"/>
    </source>
</evidence>
<dbReference type="SUPFAM" id="SSF50965">
    <property type="entry name" value="Galactose oxidase, central domain"/>
    <property type="match status" value="1"/>
</dbReference>